<dbReference type="Proteomes" id="UP000026962">
    <property type="component" value="Chromosome 8"/>
</dbReference>
<dbReference type="HOGENOM" id="CLU_2430853_0_0_1"/>
<feature type="signal peptide" evidence="1">
    <location>
        <begin position="1"/>
        <end position="24"/>
    </location>
</feature>
<dbReference type="AlphaFoldDB" id="A0A0E0LUK5"/>
<dbReference type="EnsemblPlants" id="OPUNC08G12220.1">
    <property type="protein sequence ID" value="OPUNC08G12220.1"/>
    <property type="gene ID" value="OPUNC08G12220"/>
</dbReference>
<dbReference type="Gramene" id="OPUNC08G12220.1">
    <property type="protein sequence ID" value="OPUNC08G12220.1"/>
    <property type="gene ID" value="OPUNC08G12220"/>
</dbReference>
<reference evidence="2" key="2">
    <citation type="submission" date="2018-05" db="EMBL/GenBank/DDBJ databases">
        <title>OpunRS2 (Oryza punctata Reference Sequence Version 2).</title>
        <authorList>
            <person name="Zhang J."/>
            <person name="Kudrna D."/>
            <person name="Lee S."/>
            <person name="Talag J."/>
            <person name="Welchert J."/>
            <person name="Wing R.A."/>
        </authorList>
    </citation>
    <scope>NUCLEOTIDE SEQUENCE [LARGE SCALE GENOMIC DNA]</scope>
</reference>
<evidence type="ECO:0000256" key="1">
    <source>
        <dbReference type="SAM" id="SignalP"/>
    </source>
</evidence>
<proteinExistence type="predicted"/>
<evidence type="ECO:0000313" key="2">
    <source>
        <dbReference type="EnsemblPlants" id="OPUNC08G12220.1"/>
    </source>
</evidence>
<protein>
    <submittedName>
        <fullName evidence="2">Uncharacterized protein</fullName>
    </submittedName>
</protein>
<keyword evidence="3" id="KW-1185">Reference proteome</keyword>
<organism evidence="2">
    <name type="scientific">Oryza punctata</name>
    <name type="common">Red rice</name>
    <dbReference type="NCBI Taxonomy" id="4537"/>
    <lineage>
        <taxon>Eukaryota</taxon>
        <taxon>Viridiplantae</taxon>
        <taxon>Streptophyta</taxon>
        <taxon>Embryophyta</taxon>
        <taxon>Tracheophyta</taxon>
        <taxon>Spermatophyta</taxon>
        <taxon>Magnoliopsida</taxon>
        <taxon>Liliopsida</taxon>
        <taxon>Poales</taxon>
        <taxon>Poaceae</taxon>
        <taxon>BOP clade</taxon>
        <taxon>Oryzoideae</taxon>
        <taxon>Oryzeae</taxon>
        <taxon>Oryzinae</taxon>
        <taxon>Oryza</taxon>
    </lineage>
</organism>
<reference evidence="2" key="1">
    <citation type="submission" date="2015-04" db="UniProtKB">
        <authorList>
            <consortium name="EnsemblPlants"/>
        </authorList>
    </citation>
    <scope>IDENTIFICATION</scope>
</reference>
<accession>A0A0E0LUK5</accession>
<feature type="chain" id="PRO_5002366929" evidence="1">
    <location>
        <begin position="25"/>
        <end position="91"/>
    </location>
</feature>
<evidence type="ECO:0000313" key="3">
    <source>
        <dbReference type="Proteomes" id="UP000026962"/>
    </source>
</evidence>
<sequence>MQSYESSGTLAGHLLLSFLYYVPARCNKAPNMTMFEVGWIVETSSEFTCSSNHVEHFVWVERKPPVIPKQNLRLNRKPRIVSFLWSQPKGR</sequence>
<name>A0A0E0LUK5_ORYPU</name>
<keyword evidence="1" id="KW-0732">Signal</keyword>